<name>A0AAD4QTH2_9AGAM</name>
<reference evidence="2" key="1">
    <citation type="journal article" date="2022" name="New Phytol.">
        <title>Evolutionary transition to the ectomycorrhizal habit in the genomes of a hyperdiverse lineage of mushroom-forming fungi.</title>
        <authorList>
            <person name="Looney B."/>
            <person name="Miyauchi S."/>
            <person name="Morin E."/>
            <person name="Drula E."/>
            <person name="Courty P.E."/>
            <person name="Kohler A."/>
            <person name="Kuo A."/>
            <person name="LaButti K."/>
            <person name="Pangilinan J."/>
            <person name="Lipzen A."/>
            <person name="Riley R."/>
            <person name="Andreopoulos W."/>
            <person name="He G."/>
            <person name="Johnson J."/>
            <person name="Nolan M."/>
            <person name="Tritt A."/>
            <person name="Barry K.W."/>
            <person name="Grigoriev I.V."/>
            <person name="Nagy L.G."/>
            <person name="Hibbett D."/>
            <person name="Henrissat B."/>
            <person name="Matheny P.B."/>
            <person name="Labbe J."/>
            <person name="Martin F.M."/>
        </authorList>
    </citation>
    <scope>NUCLEOTIDE SEQUENCE</scope>
    <source>
        <strain evidence="2">BPL690</strain>
    </source>
</reference>
<accession>A0AAD4QTH2</accession>
<evidence type="ECO:0000313" key="2">
    <source>
        <dbReference type="EMBL" id="KAI0307755.1"/>
    </source>
</evidence>
<evidence type="ECO:0000256" key="1">
    <source>
        <dbReference type="PROSITE-ProRule" id="PRU00117"/>
    </source>
</evidence>
<dbReference type="Proteomes" id="UP001203297">
    <property type="component" value="Unassembled WGS sequence"/>
</dbReference>
<dbReference type="GO" id="GO:0003723">
    <property type="term" value="F:RNA binding"/>
    <property type="evidence" value="ECO:0007669"/>
    <property type="project" value="UniProtKB-UniRule"/>
</dbReference>
<organism evidence="2 3">
    <name type="scientific">Multifurca ochricompacta</name>
    <dbReference type="NCBI Taxonomy" id="376703"/>
    <lineage>
        <taxon>Eukaryota</taxon>
        <taxon>Fungi</taxon>
        <taxon>Dikarya</taxon>
        <taxon>Basidiomycota</taxon>
        <taxon>Agaricomycotina</taxon>
        <taxon>Agaricomycetes</taxon>
        <taxon>Russulales</taxon>
        <taxon>Russulaceae</taxon>
        <taxon>Multifurca</taxon>
    </lineage>
</organism>
<proteinExistence type="predicted"/>
<protein>
    <submittedName>
        <fullName evidence="2">Uncharacterized protein</fullName>
    </submittedName>
</protein>
<evidence type="ECO:0000313" key="3">
    <source>
        <dbReference type="Proteomes" id="UP001203297"/>
    </source>
</evidence>
<dbReference type="AlphaFoldDB" id="A0AAD4QTH2"/>
<dbReference type="EMBL" id="WTXG01000001">
    <property type="protein sequence ID" value="KAI0307755.1"/>
    <property type="molecule type" value="Genomic_DNA"/>
</dbReference>
<gene>
    <name evidence="2" type="ORF">B0F90DRAFT_1813161</name>
</gene>
<sequence length="577" mass="65207">MPPQESVERGFYHTGRTLEPSKTESYLLSLIKDRATPTLRELERLKPSEFSDPRSEEYALEYSNLLDNICRSFSINQLRTFSQQYGLHLSSKRRKMSYAEAIVEKAWQWPSLRELRRAQRDRIQITSQTLALTPSELFILLGKDGSDLFQMSRKHNVYVSVKPKPLAVYLEGTRESVREAENYIDSGIVEETFNAPSKNVLSQEVLQRISRTAGAFVENVEDYKFRARAKHPTNNMLAKRLATRMTYQAEPSELLVQQMHHEELRTPTAAPLAYSLFPFSVPRSTPMMSSNTFFRWRRVGDWLGDTRLPSVDIGNLAYSQGCIFSVDGTEIDLQHRLLRKSLTPTTKNGSRRLISAFLPVELVKALPSQQRVLHRLVYRCLPILKENSEASVATKFIRLEIPLVDPKQVRYPVGLPDGGIFMSTMVWSGCSTNVDLFMPDRYMDLRFNISDVSPLTSDEHPGELVGYLKALENFLTSSDSNVAQPAPPLFVSYGDHEYVLVTNASVRQSAESLSLGPSPGTAVTSESILDLEGAHHSAVCVVSSKSNDLGSPLEWNAFLQKCDWMTARPGPRYSKLL</sequence>
<dbReference type="PROSITE" id="PS50084">
    <property type="entry name" value="KH_TYPE_1"/>
    <property type="match status" value="1"/>
</dbReference>
<comment type="caution">
    <text evidence="2">The sequence shown here is derived from an EMBL/GenBank/DDBJ whole genome shotgun (WGS) entry which is preliminary data.</text>
</comment>
<keyword evidence="3" id="KW-1185">Reference proteome</keyword>
<keyword evidence="1" id="KW-0694">RNA-binding</keyword>